<dbReference type="InterPro" id="IPR000795">
    <property type="entry name" value="T_Tr_GTP-bd_dom"/>
</dbReference>
<dbReference type="PANTHER" id="PTHR42908:SF3">
    <property type="entry name" value="ELONGATION FACTOR-LIKE GTPASE 1"/>
    <property type="match status" value="1"/>
</dbReference>
<dbReference type="GO" id="GO:0043022">
    <property type="term" value="F:ribosome binding"/>
    <property type="evidence" value="ECO:0007669"/>
    <property type="project" value="TreeGrafter"/>
</dbReference>
<dbReference type="NCBIfam" id="TIGR00231">
    <property type="entry name" value="small_GTP"/>
    <property type="match status" value="1"/>
</dbReference>
<protein>
    <submittedName>
        <fullName evidence="4">Elongation factor-like GTPase 1</fullName>
    </submittedName>
</protein>
<dbReference type="Pfam" id="PF00009">
    <property type="entry name" value="GTP_EFTU"/>
    <property type="match status" value="1"/>
</dbReference>
<dbReference type="InterPro" id="IPR041095">
    <property type="entry name" value="EFG_II"/>
</dbReference>
<dbReference type="InterPro" id="IPR035647">
    <property type="entry name" value="EFG_III/V"/>
</dbReference>
<keyword evidence="4" id="KW-0251">Elongation factor</keyword>
<keyword evidence="2" id="KW-0342">GTP-binding</keyword>
<proteinExistence type="predicted"/>
<dbReference type="Pfam" id="PF14492">
    <property type="entry name" value="EFG_III"/>
    <property type="match status" value="1"/>
</dbReference>
<evidence type="ECO:0000256" key="1">
    <source>
        <dbReference type="ARBA" id="ARBA00022741"/>
    </source>
</evidence>
<evidence type="ECO:0000313" key="4">
    <source>
        <dbReference type="EMBL" id="KAF4652367.1"/>
    </source>
</evidence>
<keyword evidence="1" id="KW-0547">Nucleotide-binding</keyword>
<dbReference type="GO" id="GO:1990904">
    <property type="term" value="C:ribonucleoprotein complex"/>
    <property type="evidence" value="ECO:0007669"/>
    <property type="project" value="TreeGrafter"/>
</dbReference>
<dbReference type="PANTHER" id="PTHR42908">
    <property type="entry name" value="TRANSLATION ELONGATION FACTOR-RELATED"/>
    <property type="match status" value="1"/>
</dbReference>
<evidence type="ECO:0000259" key="3">
    <source>
        <dbReference type="PROSITE" id="PS51722"/>
    </source>
</evidence>
<dbReference type="SUPFAM" id="SSF50447">
    <property type="entry name" value="Translation proteins"/>
    <property type="match status" value="1"/>
</dbReference>
<dbReference type="InterPro" id="IPR027417">
    <property type="entry name" value="P-loop_NTPase"/>
</dbReference>
<dbReference type="Gene3D" id="3.90.1430.10">
    <property type="entry name" value="Yeast translation eEF2 (G' domain)"/>
    <property type="match status" value="1"/>
</dbReference>
<dbReference type="GO" id="GO:0003746">
    <property type="term" value="F:translation elongation factor activity"/>
    <property type="evidence" value="ECO:0007669"/>
    <property type="project" value="UniProtKB-KW"/>
</dbReference>
<reference evidence="4 5" key="1">
    <citation type="submission" date="2020-04" db="EMBL/GenBank/DDBJ databases">
        <title>Perkinsus olseni comparative genomics.</title>
        <authorList>
            <person name="Bogema D.R."/>
        </authorList>
    </citation>
    <scope>NUCLEOTIDE SEQUENCE [LARGE SCALE GENOMIC DNA]</scope>
    <source>
        <strain evidence="4">ATCC PRA-179</strain>
    </source>
</reference>
<dbReference type="InterPro" id="IPR005225">
    <property type="entry name" value="Small_GTP-bd"/>
</dbReference>
<evidence type="ECO:0000256" key="2">
    <source>
        <dbReference type="ARBA" id="ARBA00023134"/>
    </source>
</evidence>
<dbReference type="OrthoDB" id="364892at2759"/>
<dbReference type="AlphaFoldDB" id="A0A7J6KZM3"/>
<dbReference type="EMBL" id="JABAHT010000732">
    <property type="protein sequence ID" value="KAF4652367.1"/>
    <property type="molecule type" value="Genomic_DNA"/>
</dbReference>
<evidence type="ECO:0000313" key="5">
    <source>
        <dbReference type="Proteomes" id="UP000570595"/>
    </source>
</evidence>
<dbReference type="FunFam" id="3.30.70.870:FF:000002">
    <property type="entry name" value="Translation elongation factor 2"/>
    <property type="match status" value="1"/>
</dbReference>
<comment type="caution">
    <text evidence="4">The sequence shown here is derived from an EMBL/GenBank/DDBJ whole genome shotgun (WGS) entry which is preliminary data.</text>
</comment>
<dbReference type="Pfam" id="PF00679">
    <property type="entry name" value="EFG_C"/>
    <property type="match status" value="1"/>
</dbReference>
<gene>
    <name evidence="4" type="primary">EFTUD1_1</name>
    <name evidence="4" type="ORF">FOZ61_009734</name>
</gene>
<dbReference type="SMART" id="SM00838">
    <property type="entry name" value="EFG_C"/>
    <property type="match status" value="1"/>
</dbReference>
<dbReference type="Gene3D" id="2.40.30.10">
    <property type="entry name" value="Translation factors"/>
    <property type="match status" value="1"/>
</dbReference>
<dbReference type="Gene3D" id="3.30.70.240">
    <property type="match status" value="1"/>
</dbReference>
<dbReference type="GO" id="GO:0005829">
    <property type="term" value="C:cytosol"/>
    <property type="evidence" value="ECO:0007669"/>
    <property type="project" value="TreeGrafter"/>
</dbReference>
<dbReference type="PRINTS" id="PR00315">
    <property type="entry name" value="ELONGATNFCT"/>
</dbReference>
<dbReference type="InterPro" id="IPR009000">
    <property type="entry name" value="Transl_B-barrel_sf"/>
</dbReference>
<feature type="domain" description="Tr-type G" evidence="3">
    <location>
        <begin position="19"/>
        <end position="252"/>
    </location>
</feature>
<sequence length="1079" mass="118397">MPVIRTSNLLEAMDTTPIQDIRNICIIAHVDHGKTTLSDYLLASNRIISPKQVEEGTRTGEAVRYLDNREDEARRMITIASSCVTLLDDEGHLFNLVDSPGHLDFSAEVSSASRLTDGCLLLVDCVEGVRPQTRHVMRQAFEDRVQPLLVLNKLDRLAALYPDPEDAFQRIRSIIEDVNMHFLNLVESDKEAKGLDEIDAQYEAMYGSFDPTNNNVLFASALHGWAFDLRTWADKLLLPKLKSSKMISPESTADDVVKFLWGDYCLKKKGFEAIEGGVTGTRTFVKLVLENIWKLYEQDVSTGREKLSSQFSLSQQIFRSCIDKLPNPVESAERRMETLAPGLWAEGGGGLSAEEVKLYQDSLTTSPRGEEASTVAFVSKFQAADLNLGCLIGDKVDAFRELNGFVAMTRVFSGEVQLGQQLYVLRDATGEGQKQAEEDESDVAEGVTVTVNGIYAVLASSLVPTKLAKAGCIVGLVLQGSDEVVDPSSPDAFEAANRSACSGVTLSSSGDMPPFVSPFEGQQSIVRVSVSPVRLEDTDTLTLGLIRLKQADPAANVARNPDTGELLIGCCGDEHLHRCIQDLRQLYAIGADCRVSEPMVELRETVAIDPPIDWRDFTADSRGDILGGRAGISWLSEYSNVLKSDGKGETSFPLSDGVACTVAATAAAMPEDLLKWLDDHSQQVRGEGARLAILQCMQVSANGDTARWKNLDSEDNFIRSIETCQIRSKLSLPSGGRPISTGSKHRVVGSNLGLDCEVHKAACNGLLIRVGDTSPVLVDNNVGTLQSCYCGGFSRRRSSRVAEEDRHHQHDTSIDSASPIARTRWDGKSVVLEISRLDKFGSLSAAIRFAFEKVCMAGPLCREPVRGVVWQLSIRLKDANGEDVSSLSYLDTHTWTLSSAIVEACRGALLSPGLIRVSEPMLEVELQCEHVKAVTALLEHRRADITYSDLAEGSYTEHQIIAYMPAAEAFGFSSISHKSFADELRGAAKGKVLWRLSFSHWRVLRGGKIDDYDQCPLYELCMTRERLEDYGSNVDSTAALDIGNTARRLVIQIRRSKGLPCGEKLVVDAEKQRNLTKMK</sequence>
<accession>A0A7J6KZM3</accession>
<dbReference type="Proteomes" id="UP000570595">
    <property type="component" value="Unassembled WGS sequence"/>
</dbReference>
<dbReference type="Gene3D" id="3.30.70.870">
    <property type="entry name" value="Elongation Factor G (Translational Gtpase), domain 3"/>
    <property type="match status" value="1"/>
</dbReference>
<name>A0A7J6KZM3_PEROL</name>
<dbReference type="GO" id="GO:0042256">
    <property type="term" value="P:cytosolic ribosome assembly"/>
    <property type="evidence" value="ECO:0007669"/>
    <property type="project" value="TreeGrafter"/>
</dbReference>
<dbReference type="GO" id="GO:0005525">
    <property type="term" value="F:GTP binding"/>
    <property type="evidence" value="ECO:0007669"/>
    <property type="project" value="UniProtKB-KW"/>
</dbReference>
<dbReference type="Gene3D" id="3.40.50.300">
    <property type="entry name" value="P-loop containing nucleotide triphosphate hydrolases"/>
    <property type="match status" value="1"/>
</dbReference>
<dbReference type="SUPFAM" id="SSF54980">
    <property type="entry name" value="EF-G C-terminal domain-like"/>
    <property type="match status" value="2"/>
</dbReference>
<dbReference type="InterPro" id="IPR000640">
    <property type="entry name" value="EFG_V-like"/>
</dbReference>
<dbReference type="PROSITE" id="PS51722">
    <property type="entry name" value="G_TR_2"/>
    <property type="match status" value="1"/>
</dbReference>
<organism evidence="4 5">
    <name type="scientific">Perkinsus olseni</name>
    <name type="common">Perkinsus atlanticus</name>
    <dbReference type="NCBI Taxonomy" id="32597"/>
    <lineage>
        <taxon>Eukaryota</taxon>
        <taxon>Sar</taxon>
        <taxon>Alveolata</taxon>
        <taxon>Perkinsozoa</taxon>
        <taxon>Perkinsea</taxon>
        <taxon>Perkinsida</taxon>
        <taxon>Perkinsidae</taxon>
        <taxon>Perkinsus</taxon>
    </lineage>
</organism>
<dbReference type="SUPFAM" id="SSF52540">
    <property type="entry name" value="P-loop containing nucleoside triphosphate hydrolases"/>
    <property type="match status" value="1"/>
</dbReference>
<dbReference type="GO" id="GO:0003924">
    <property type="term" value="F:GTPase activity"/>
    <property type="evidence" value="ECO:0007669"/>
    <property type="project" value="InterPro"/>
</dbReference>
<keyword evidence="4" id="KW-0648">Protein biosynthesis</keyword>